<evidence type="ECO:0000313" key="2">
    <source>
        <dbReference type="EMBL" id="KMV18323.1"/>
    </source>
</evidence>
<dbReference type="Proteomes" id="UP000037594">
    <property type="component" value="Unassembled WGS sequence"/>
</dbReference>
<dbReference type="InterPro" id="IPR002586">
    <property type="entry name" value="CobQ/CobB/MinD/ParA_Nub-bd_dom"/>
</dbReference>
<dbReference type="OrthoDB" id="128708at2"/>
<evidence type="ECO:0000259" key="1">
    <source>
        <dbReference type="Pfam" id="PF01656"/>
    </source>
</evidence>
<organism evidence="2 3">
    <name type="scientific">Mycolicibacterium conceptionense</name>
    <dbReference type="NCBI Taxonomy" id="451644"/>
    <lineage>
        <taxon>Bacteria</taxon>
        <taxon>Bacillati</taxon>
        <taxon>Actinomycetota</taxon>
        <taxon>Actinomycetes</taxon>
        <taxon>Mycobacteriales</taxon>
        <taxon>Mycobacteriaceae</taxon>
        <taxon>Mycolicibacterium</taxon>
    </lineage>
</organism>
<dbReference type="SUPFAM" id="SSF52540">
    <property type="entry name" value="P-loop containing nucleoside triphosphate hydrolases"/>
    <property type="match status" value="1"/>
</dbReference>
<dbReference type="Pfam" id="PF01656">
    <property type="entry name" value="CbiA"/>
    <property type="match status" value="1"/>
</dbReference>
<dbReference type="PANTHER" id="PTHR13696">
    <property type="entry name" value="P-LOOP CONTAINING NUCLEOSIDE TRIPHOSPHATE HYDROLASE"/>
    <property type="match status" value="1"/>
</dbReference>
<name>A0A0J8U9U9_9MYCO</name>
<dbReference type="PANTHER" id="PTHR13696:SF99">
    <property type="entry name" value="COBYRINIC ACID AC-DIAMIDE SYNTHASE"/>
    <property type="match status" value="1"/>
</dbReference>
<dbReference type="PATRIC" id="fig|451644.5.peg.2454"/>
<dbReference type="AlphaFoldDB" id="A0A0J8U9U9"/>
<accession>A0A0J8U9U9</accession>
<reference evidence="2 3" key="1">
    <citation type="submission" date="2015-06" db="EMBL/GenBank/DDBJ databases">
        <title>Genome sequence of Mycobacterium conceptionense strain MLE.</title>
        <authorList>
            <person name="Greninger A.L."/>
            <person name="Cunningham G."/>
            <person name="Chiu C.Y."/>
            <person name="Miller S."/>
        </authorList>
    </citation>
    <scope>NUCLEOTIDE SEQUENCE [LARGE SCALE GENOMIC DNA]</scope>
    <source>
        <strain evidence="2 3">MLE</strain>
    </source>
</reference>
<proteinExistence type="predicted"/>
<comment type="caution">
    <text evidence="2">The sequence shown here is derived from an EMBL/GenBank/DDBJ whole genome shotgun (WGS) entry which is preliminary data.</text>
</comment>
<gene>
    <name evidence="2" type="ORF">ACT17_11875</name>
</gene>
<dbReference type="CDD" id="cd02042">
    <property type="entry name" value="ParAB_family"/>
    <property type="match status" value="1"/>
</dbReference>
<evidence type="ECO:0000313" key="3">
    <source>
        <dbReference type="Proteomes" id="UP000037594"/>
    </source>
</evidence>
<feature type="domain" description="CobQ/CobB/MinD/ParA nucleotide binding" evidence="1">
    <location>
        <begin position="2"/>
        <end position="230"/>
    </location>
</feature>
<dbReference type="InterPro" id="IPR027417">
    <property type="entry name" value="P-loop_NTPase"/>
</dbReference>
<dbReference type="InterPro" id="IPR050678">
    <property type="entry name" value="DNA_Partitioning_ATPase"/>
</dbReference>
<sequence>MLVATGKGGVGKTSICANVAVAIAKKVAEKGKRVLVLDCDQQATLTKFDLGVPEAYWDKGQSLAAAMQYGAELMPVTQVRPGLDVVCGGPSLALVSASADAAAQNGIDLAANLRRSIELLCHRNPYYLVIIDSGPGDSVHILQPLLHVSSHLVVPTKEDKGSRDGVRTLAARYLRARRNGSPIELLGVVLFDANPRATTRNKVIYQDITDMLEGSGADSFESVIPSDKATALDQREWGLTAQELIDVSNSEPSTLLSTIRKNVTSEKRRKWSNNVAPLATAYSQLSREILQRVSQSVTSAR</sequence>
<dbReference type="EMBL" id="LFOD01000008">
    <property type="protein sequence ID" value="KMV18323.1"/>
    <property type="molecule type" value="Genomic_DNA"/>
</dbReference>
<dbReference type="Gene3D" id="3.40.50.300">
    <property type="entry name" value="P-loop containing nucleotide triphosphate hydrolases"/>
    <property type="match status" value="1"/>
</dbReference>
<protein>
    <recommendedName>
        <fullName evidence="1">CobQ/CobB/MinD/ParA nucleotide binding domain-containing protein</fullName>
    </recommendedName>
</protein>